<evidence type="ECO:0000259" key="8">
    <source>
        <dbReference type="PROSITE" id="PS50928"/>
    </source>
</evidence>
<comment type="similarity">
    <text evidence="7">Belongs to the binding-protein-dependent transport system permease family.</text>
</comment>
<feature type="transmembrane region" description="Helical" evidence="7">
    <location>
        <begin position="163"/>
        <end position="182"/>
    </location>
</feature>
<dbReference type="GO" id="GO:0055085">
    <property type="term" value="P:transmembrane transport"/>
    <property type="evidence" value="ECO:0007669"/>
    <property type="project" value="InterPro"/>
</dbReference>
<evidence type="ECO:0000256" key="1">
    <source>
        <dbReference type="ARBA" id="ARBA00004651"/>
    </source>
</evidence>
<sequence>MKKGRLSFSIMFLAPALFIYTLFMMIPVASSAYYSLTLWNGIFNPKFIGLDNYMEILHDSNYWLVAKNTLTLILFTLVFQVPPAIIIAYILFKVKVGFKFFRSVYFLPVVVAPIAIGIMFSLFYNGDFGPINKFFDLVGLSSWKHNWLSDIKVVLYSVMFPQVWQYIGLFIVIILAALMSIPEDLFESAKMDGATVVNTFFRIVVPLIWDVIQVCMILAVTGTLKSFDHTWAITQGGPGLSSAYLAVYIYQKFITSDFGYASAITITVLIYALAFTVILKRFFSKEAVQY</sequence>
<dbReference type="PANTHER" id="PTHR30193">
    <property type="entry name" value="ABC TRANSPORTER PERMEASE PROTEIN"/>
    <property type="match status" value="1"/>
</dbReference>
<dbReference type="InterPro" id="IPR051393">
    <property type="entry name" value="ABC_transporter_permease"/>
</dbReference>
<dbReference type="PROSITE" id="PS50928">
    <property type="entry name" value="ABC_TM1"/>
    <property type="match status" value="1"/>
</dbReference>
<evidence type="ECO:0000313" key="10">
    <source>
        <dbReference type="Proteomes" id="UP000426246"/>
    </source>
</evidence>
<dbReference type="InterPro" id="IPR000515">
    <property type="entry name" value="MetI-like"/>
</dbReference>
<feature type="transmembrane region" description="Helical" evidence="7">
    <location>
        <begin position="258"/>
        <end position="279"/>
    </location>
</feature>
<reference evidence="10" key="1">
    <citation type="submission" date="2018-11" db="EMBL/GenBank/DDBJ databases">
        <title>Complete genome sequence of Paenibacillus sp. ML311-T8.</title>
        <authorList>
            <person name="Nam Y.-D."/>
            <person name="Kang J."/>
            <person name="Chung W.-H."/>
            <person name="Park Y.S."/>
        </authorList>
    </citation>
    <scope>NUCLEOTIDE SEQUENCE [LARGE SCALE GENOMIC DNA]</scope>
    <source>
        <strain evidence="10">ML311-T8</strain>
    </source>
</reference>
<dbReference type="CDD" id="cd06261">
    <property type="entry name" value="TM_PBP2"/>
    <property type="match status" value="1"/>
</dbReference>
<feature type="transmembrane region" description="Helical" evidence="7">
    <location>
        <begin position="70"/>
        <end position="92"/>
    </location>
</feature>
<comment type="subcellular location">
    <subcellularLocation>
        <location evidence="1 7">Cell membrane</location>
        <topology evidence="1 7">Multi-pass membrane protein</topology>
    </subcellularLocation>
</comment>
<dbReference type="InterPro" id="IPR035906">
    <property type="entry name" value="MetI-like_sf"/>
</dbReference>
<feature type="transmembrane region" description="Helical" evidence="7">
    <location>
        <begin position="203"/>
        <end position="224"/>
    </location>
</feature>
<proteinExistence type="inferred from homology"/>
<dbReference type="AlphaFoldDB" id="A0A6B8RI11"/>
<dbReference type="SUPFAM" id="SSF161098">
    <property type="entry name" value="MetI-like"/>
    <property type="match status" value="1"/>
</dbReference>
<dbReference type="Pfam" id="PF00528">
    <property type="entry name" value="BPD_transp_1"/>
    <property type="match status" value="1"/>
</dbReference>
<feature type="transmembrane region" description="Helical" evidence="7">
    <location>
        <begin position="104"/>
        <end position="124"/>
    </location>
</feature>
<evidence type="ECO:0000256" key="3">
    <source>
        <dbReference type="ARBA" id="ARBA00022475"/>
    </source>
</evidence>
<organism evidence="9 10">
    <name type="scientific">Paenibacillus psychroresistens</name>
    <dbReference type="NCBI Taxonomy" id="1778678"/>
    <lineage>
        <taxon>Bacteria</taxon>
        <taxon>Bacillati</taxon>
        <taxon>Bacillota</taxon>
        <taxon>Bacilli</taxon>
        <taxon>Bacillales</taxon>
        <taxon>Paenibacillaceae</taxon>
        <taxon>Paenibacillus</taxon>
    </lineage>
</organism>
<keyword evidence="2 7" id="KW-0813">Transport</keyword>
<dbReference type="OrthoDB" id="152280at2"/>
<dbReference type="Proteomes" id="UP000426246">
    <property type="component" value="Chromosome"/>
</dbReference>
<dbReference type="GO" id="GO:0005886">
    <property type="term" value="C:plasma membrane"/>
    <property type="evidence" value="ECO:0007669"/>
    <property type="project" value="UniProtKB-SubCell"/>
</dbReference>
<keyword evidence="5 7" id="KW-1133">Transmembrane helix</keyword>
<keyword evidence="6 7" id="KW-0472">Membrane</keyword>
<evidence type="ECO:0000313" key="9">
    <source>
        <dbReference type="EMBL" id="QGQ95016.1"/>
    </source>
</evidence>
<dbReference type="EMBL" id="CP034235">
    <property type="protein sequence ID" value="QGQ95016.1"/>
    <property type="molecule type" value="Genomic_DNA"/>
</dbReference>
<evidence type="ECO:0000256" key="7">
    <source>
        <dbReference type="RuleBase" id="RU363032"/>
    </source>
</evidence>
<evidence type="ECO:0000256" key="6">
    <source>
        <dbReference type="ARBA" id="ARBA00023136"/>
    </source>
</evidence>
<protein>
    <submittedName>
        <fullName evidence="9">Sugar ABC transporter permease</fullName>
    </submittedName>
</protein>
<evidence type="ECO:0000256" key="4">
    <source>
        <dbReference type="ARBA" id="ARBA00022692"/>
    </source>
</evidence>
<accession>A0A6B8RI11</accession>
<dbReference type="Gene3D" id="1.10.3720.10">
    <property type="entry name" value="MetI-like"/>
    <property type="match status" value="1"/>
</dbReference>
<dbReference type="RefSeq" id="WP_155700031.1">
    <property type="nucleotide sequence ID" value="NZ_CP034235.1"/>
</dbReference>
<gene>
    <name evidence="9" type="ORF">EHS13_09020</name>
</gene>
<feature type="domain" description="ABC transmembrane type-1" evidence="8">
    <location>
        <begin position="66"/>
        <end position="279"/>
    </location>
</feature>
<name>A0A6B8RI11_9BACL</name>
<keyword evidence="4 7" id="KW-0812">Transmembrane</keyword>
<evidence type="ECO:0000256" key="5">
    <source>
        <dbReference type="ARBA" id="ARBA00022989"/>
    </source>
</evidence>
<dbReference type="PANTHER" id="PTHR30193:SF37">
    <property type="entry name" value="INNER MEMBRANE ABC TRANSPORTER PERMEASE PROTEIN YCJO"/>
    <property type="match status" value="1"/>
</dbReference>
<dbReference type="KEGG" id="ppsc:EHS13_09020"/>
<evidence type="ECO:0000256" key="2">
    <source>
        <dbReference type="ARBA" id="ARBA00022448"/>
    </source>
</evidence>
<keyword evidence="10" id="KW-1185">Reference proteome</keyword>
<keyword evidence="3" id="KW-1003">Cell membrane</keyword>